<name>A0ABR6NCU9_9SPHN</name>
<organism evidence="2 3">
    <name type="scientific">Sphingobium lignivorans</name>
    <dbReference type="NCBI Taxonomy" id="2735886"/>
    <lineage>
        <taxon>Bacteria</taxon>
        <taxon>Pseudomonadati</taxon>
        <taxon>Pseudomonadota</taxon>
        <taxon>Alphaproteobacteria</taxon>
        <taxon>Sphingomonadales</taxon>
        <taxon>Sphingomonadaceae</taxon>
        <taxon>Sphingobium</taxon>
    </lineage>
</organism>
<evidence type="ECO:0000256" key="1">
    <source>
        <dbReference type="SAM" id="MobiDB-lite"/>
    </source>
</evidence>
<sequence>MTRTAILPAGRPLRPAAAATSASPARTGRARTLVMALALPMALAACHAGGTNGAEIPGDRRDTQPYEGVAPDDILRIVGTEPFWSGEIRGETMIWKTPERPEGQRVALARFNGRGGFSYSGTIDGTGITMAVTPGACSDGMSDRTYPFVVTLQMGEAALRHGCGWSGKYPFEGDKAP</sequence>
<comment type="caution">
    <text evidence="2">The sequence shown here is derived from an EMBL/GenBank/DDBJ whole genome shotgun (WGS) entry which is preliminary data.</text>
</comment>
<protein>
    <submittedName>
        <fullName evidence="2">Membrane protein</fullName>
    </submittedName>
</protein>
<dbReference type="RefSeq" id="WP_184149320.1">
    <property type="nucleotide sequence ID" value="NZ_JACHKA010000001.1"/>
</dbReference>
<gene>
    <name evidence="2" type="ORF">HNP60_000312</name>
</gene>
<proteinExistence type="predicted"/>
<reference evidence="2 3" key="1">
    <citation type="submission" date="2020-08" db="EMBL/GenBank/DDBJ databases">
        <title>Exploring microbial biodiversity for novel pathways involved in the catabolism of aromatic compounds derived from lignin.</title>
        <authorList>
            <person name="Elkins J."/>
        </authorList>
    </citation>
    <scope>NUCLEOTIDE SEQUENCE [LARGE SCALE GENOMIC DNA]</scope>
    <source>
        <strain evidence="2 3">B1D3A</strain>
    </source>
</reference>
<evidence type="ECO:0000313" key="2">
    <source>
        <dbReference type="EMBL" id="MBB5984338.1"/>
    </source>
</evidence>
<dbReference type="EMBL" id="JACHKA010000001">
    <property type="protein sequence ID" value="MBB5984338.1"/>
    <property type="molecule type" value="Genomic_DNA"/>
</dbReference>
<evidence type="ECO:0000313" key="3">
    <source>
        <dbReference type="Proteomes" id="UP001138540"/>
    </source>
</evidence>
<dbReference type="Proteomes" id="UP001138540">
    <property type="component" value="Unassembled WGS sequence"/>
</dbReference>
<feature type="region of interest" description="Disordered" evidence="1">
    <location>
        <begin position="1"/>
        <end position="25"/>
    </location>
</feature>
<accession>A0ABR6NCU9</accession>
<keyword evidence="3" id="KW-1185">Reference proteome</keyword>